<evidence type="ECO:0000313" key="6">
    <source>
        <dbReference type="EMBL" id="GGQ18738.1"/>
    </source>
</evidence>
<gene>
    <name evidence="6" type="ORF">GCM10010249_41710</name>
</gene>
<dbReference type="AlphaFoldDB" id="A0A918B2D9"/>
<dbReference type="PANTHER" id="PTHR30055">
    <property type="entry name" value="HTH-TYPE TRANSCRIPTIONAL REGULATOR RUTR"/>
    <property type="match status" value="1"/>
</dbReference>
<dbReference type="InterPro" id="IPR001647">
    <property type="entry name" value="HTH_TetR"/>
</dbReference>
<accession>A0A918B2D9</accession>
<keyword evidence="1" id="KW-0805">Transcription regulation</keyword>
<dbReference type="Proteomes" id="UP000654123">
    <property type="component" value="Unassembled WGS sequence"/>
</dbReference>
<dbReference type="Pfam" id="PF00440">
    <property type="entry name" value="TetR_N"/>
    <property type="match status" value="1"/>
</dbReference>
<comment type="caution">
    <text evidence="6">The sequence shown here is derived from an EMBL/GenBank/DDBJ whole genome shotgun (WGS) entry which is preliminary data.</text>
</comment>
<reference evidence="6" key="1">
    <citation type="journal article" date="2014" name="Int. J. Syst. Evol. Microbiol.">
        <title>Complete genome sequence of Corynebacterium casei LMG S-19264T (=DSM 44701T), isolated from a smear-ripened cheese.</title>
        <authorList>
            <consortium name="US DOE Joint Genome Institute (JGI-PGF)"/>
            <person name="Walter F."/>
            <person name="Albersmeier A."/>
            <person name="Kalinowski J."/>
            <person name="Ruckert C."/>
        </authorList>
    </citation>
    <scope>NUCLEOTIDE SEQUENCE</scope>
    <source>
        <strain evidence="6">JCM 4335</strain>
    </source>
</reference>
<evidence type="ECO:0000256" key="3">
    <source>
        <dbReference type="ARBA" id="ARBA00023163"/>
    </source>
</evidence>
<evidence type="ECO:0000259" key="5">
    <source>
        <dbReference type="PROSITE" id="PS50977"/>
    </source>
</evidence>
<proteinExistence type="predicted"/>
<dbReference type="GO" id="GO:0003700">
    <property type="term" value="F:DNA-binding transcription factor activity"/>
    <property type="evidence" value="ECO:0007669"/>
    <property type="project" value="TreeGrafter"/>
</dbReference>
<feature type="domain" description="HTH tetR-type" evidence="5">
    <location>
        <begin position="32"/>
        <end position="92"/>
    </location>
</feature>
<dbReference type="GO" id="GO:0000976">
    <property type="term" value="F:transcription cis-regulatory region binding"/>
    <property type="evidence" value="ECO:0007669"/>
    <property type="project" value="TreeGrafter"/>
</dbReference>
<dbReference type="EMBL" id="BMSV01000008">
    <property type="protein sequence ID" value="GGQ18738.1"/>
    <property type="molecule type" value="Genomic_DNA"/>
</dbReference>
<keyword evidence="2 4" id="KW-0238">DNA-binding</keyword>
<dbReference type="Gene3D" id="1.10.357.10">
    <property type="entry name" value="Tetracycline Repressor, domain 2"/>
    <property type="match status" value="1"/>
</dbReference>
<sequence>MAAPGHGWTGGGRPGTLFRMAGVKGQVQKRGAERRRALVDAAITLFARNGVRGTGVAAVAERAGVTPSALIHHFGSKDGLLRAVLEELDRRALERLSATPEARPTVRQAFDWFVRDAEHTAAAERELAALHLTLTAESLEPGSVLHAWFRDRGRALRARLADVFRRAVADGSARADLPVEALAAEAAAFLEGVHLLWLLDPGKVDLVAVNRGYFDALAARIEPPAPGR</sequence>
<name>A0A918B2D9_9ACTN</name>
<dbReference type="InterPro" id="IPR036271">
    <property type="entry name" value="Tet_transcr_reg_TetR-rel_C_sf"/>
</dbReference>
<evidence type="ECO:0000313" key="7">
    <source>
        <dbReference type="Proteomes" id="UP000654123"/>
    </source>
</evidence>
<dbReference type="SUPFAM" id="SSF46689">
    <property type="entry name" value="Homeodomain-like"/>
    <property type="match status" value="1"/>
</dbReference>
<evidence type="ECO:0000256" key="2">
    <source>
        <dbReference type="ARBA" id="ARBA00023125"/>
    </source>
</evidence>
<protein>
    <submittedName>
        <fullName evidence="6">TetR family transcriptional regulator</fullName>
    </submittedName>
</protein>
<organism evidence="6 7">
    <name type="scientific">Streptomyces roseolilacinus</name>
    <dbReference type="NCBI Taxonomy" id="66904"/>
    <lineage>
        <taxon>Bacteria</taxon>
        <taxon>Bacillati</taxon>
        <taxon>Actinomycetota</taxon>
        <taxon>Actinomycetes</taxon>
        <taxon>Kitasatosporales</taxon>
        <taxon>Streptomycetaceae</taxon>
        <taxon>Streptomyces</taxon>
    </lineage>
</organism>
<dbReference type="PRINTS" id="PR00455">
    <property type="entry name" value="HTHTETR"/>
</dbReference>
<dbReference type="PANTHER" id="PTHR30055:SF234">
    <property type="entry name" value="HTH-TYPE TRANSCRIPTIONAL REGULATOR BETI"/>
    <property type="match status" value="1"/>
</dbReference>
<dbReference type="SUPFAM" id="SSF48498">
    <property type="entry name" value="Tetracyclin repressor-like, C-terminal domain"/>
    <property type="match status" value="1"/>
</dbReference>
<dbReference type="PROSITE" id="PS50977">
    <property type="entry name" value="HTH_TETR_2"/>
    <property type="match status" value="1"/>
</dbReference>
<evidence type="ECO:0000256" key="1">
    <source>
        <dbReference type="ARBA" id="ARBA00023015"/>
    </source>
</evidence>
<keyword evidence="7" id="KW-1185">Reference proteome</keyword>
<reference evidence="6" key="2">
    <citation type="submission" date="2020-09" db="EMBL/GenBank/DDBJ databases">
        <authorList>
            <person name="Sun Q."/>
            <person name="Ohkuma M."/>
        </authorList>
    </citation>
    <scope>NUCLEOTIDE SEQUENCE</scope>
    <source>
        <strain evidence="6">JCM 4335</strain>
    </source>
</reference>
<dbReference type="InterPro" id="IPR050109">
    <property type="entry name" value="HTH-type_TetR-like_transc_reg"/>
</dbReference>
<feature type="DNA-binding region" description="H-T-H motif" evidence="4">
    <location>
        <begin position="55"/>
        <end position="74"/>
    </location>
</feature>
<keyword evidence="3" id="KW-0804">Transcription</keyword>
<evidence type="ECO:0000256" key="4">
    <source>
        <dbReference type="PROSITE-ProRule" id="PRU00335"/>
    </source>
</evidence>
<dbReference type="InterPro" id="IPR009057">
    <property type="entry name" value="Homeodomain-like_sf"/>
</dbReference>